<dbReference type="NCBIfam" id="TIGR02195">
    <property type="entry name" value="heptsyl_trn_II"/>
    <property type="match status" value="1"/>
</dbReference>
<name>A0A1W6LGS8_9BURK</name>
<dbReference type="GO" id="GO:0005829">
    <property type="term" value="C:cytosol"/>
    <property type="evidence" value="ECO:0007669"/>
    <property type="project" value="TreeGrafter"/>
</dbReference>
<dbReference type="FunFam" id="3.40.50.2000:FF:000023">
    <property type="entry name" value="ADP-heptose--LPS heptosyltransferase II"/>
    <property type="match status" value="1"/>
</dbReference>
<evidence type="ECO:0000256" key="5">
    <source>
        <dbReference type="ARBA" id="ARBA00047503"/>
    </source>
</evidence>
<dbReference type="GO" id="GO:0009244">
    <property type="term" value="P:lipopolysaccharide core region biosynthetic process"/>
    <property type="evidence" value="ECO:0007669"/>
    <property type="project" value="TreeGrafter"/>
</dbReference>
<organism evidence="6 7">
    <name type="scientific">Piscinibacter gummiphilus</name>
    <dbReference type="NCBI Taxonomy" id="946333"/>
    <lineage>
        <taxon>Bacteria</taxon>
        <taxon>Pseudomonadati</taxon>
        <taxon>Pseudomonadota</taxon>
        <taxon>Betaproteobacteria</taxon>
        <taxon>Burkholderiales</taxon>
        <taxon>Sphaerotilaceae</taxon>
        <taxon>Piscinibacter</taxon>
    </lineage>
</organism>
<dbReference type="InterPro" id="IPR011910">
    <property type="entry name" value="RfaF"/>
</dbReference>
<dbReference type="OrthoDB" id="9797795at2"/>
<evidence type="ECO:0000313" key="7">
    <source>
        <dbReference type="Proteomes" id="UP000193427"/>
    </source>
</evidence>
<evidence type="ECO:0000256" key="4">
    <source>
        <dbReference type="ARBA" id="ARBA00044042"/>
    </source>
</evidence>
<dbReference type="PANTHER" id="PTHR30160">
    <property type="entry name" value="TETRAACYLDISACCHARIDE 4'-KINASE-RELATED"/>
    <property type="match status" value="1"/>
</dbReference>
<dbReference type="Pfam" id="PF01075">
    <property type="entry name" value="Glyco_transf_9"/>
    <property type="match status" value="1"/>
</dbReference>
<dbReference type="SUPFAM" id="SSF53756">
    <property type="entry name" value="UDP-Glycosyltransferase/glycogen phosphorylase"/>
    <property type="match status" value="1"/>
</dbReference>
<dbReference type="InterPro" id="IPR002201">
    <property type="entry name" value="Glyco_trans_9"/>
</dbReference>
<dbReference type="RefSeq" id="WP_085753804.1">
    <property type="nucleotide sequence ID" value="NZ_BSPR01000017.1"/>
</dbReference>
<proteinExistence type="inferred from homology"/>
<keyword evidence="1" id="KW-0328">Glycosyltransferase</keyword>
<accession>A0A1W6LGS8</accession>
<sequence length="333" mass="35729">MTRSLIIAPQWIGDAVMSEPLCARLAARGERLTVAALPWVAPVYHAMPQVDEVVELPFAHGRLDWSGRRQVAATLRGRFDTAYVLPNSIKSALIPWFAGIPRRVGYQGEGRPVLLNQRFPNPGGRPPMVAFYSGLAGSPPAEAERPKLSFDEARLATVTAAVGLSPRAYFAFAPGAEYGPAKCWPASHYAELARSLHARHGQPVILLGSGKEGALCEEIARAAPGACQVLAGKTRLIDAMALIAAARGVVSNDSGLMHVAAAFGIPQVAAFGSTSPEHTPPLNPRARVLWLKEELQLDCAPCFERTCRFGHTRCLTEMSPQRVEAALEDTLAG</sequence>
<evidence type="ECO:0000313" key="6">
    <source>
        <dbReference type="EMBL" id="ARN23481.1"/>
    </source>
</evidence>
<dbReference type="CDD" id="cd03789">
    <property type="entry name" value="GT9_LPS_heptosyltransferase"/>
    <property type="match status" value="1"/>
</dbReference>
<comment type="catalytic activity">
    <reaction evidence="5">
        <text>an L-alpha-D-Hep-(1-&gt;5)-[alpha-Kdo-(2-&gt;4)]-alpha-Kdo-(2-&gt;6)-lipid A + ADP-L-glycero-beta-D-manno-heptose = an L-alpha-D-Hep-(1-&gt;3)-L-alpha-D-Hep-(1-&gt;5)-[alpha-Kdo-(2-&gt;4)]-alpha-Kdo-(2-&gt;6)-lipid A + ADP + H(+)</text>
        <dbReference type="Rhea" id="RHEA:74071"/>
        <dbReference type="ChEBI" id="CHEBI:15378"/>
        <dbReference type="ChEBI" id="CHEBI:61506"/>
        <dbReference type="ChEBI" id="CHEBI:193068"/>
        <dbReference type="ChEBI" id="CHEBI:193069"/>
        <dbReference type="ChEBI" id="CHEBI:456216"/>
        <dbReference type="EC" id="2.4.99.24"/>
    </reaction>
</comment>
<keyword evidence="2 6" id="KW-0808">Transferase</keyword>
<comment type="similarity">
    <text evidence="3">Belongs to the glycosyltransferase 9 family.</text>
</comment>
<dbReference type="PANTHER" id="PTHR30160:SF7">
    <property type="entry name" value="ADP-HEPTOSE--LPS HEPTOSYLTRANSFERASE 2"/>
    <property type="match status" value="1"/>
</dbReference>
<dbReference type="EMBL" id="CP015118">
    <property type="protein sequence ID" value="ARN23481.1"/>
    <property type="molecule type" value="Genomic_DNA"/>
</dbReference>
<evidence type="ECO:0000256" key="3">
    <source>
        <dbReference type="ARBA" id="ARBA00043995"/>
    </source>
</evidence>
<dbReference type="STRING" id="946333.A4W93_28270"/>
<gene>
    <name evidence="6" type="ORF">A4W93_28270</name>
</gene>
<dbReference type="Proteomes" id="UP000193427">
    <property type="component" value="Chromosome"/>
</dbReference>
<dbReference type="InterPro" id="IPR051199">
    <property type="entry name" value="LPS_LOS_Heptosyltrfase"/>
</dbReference>
<dbReference type="EC" id="2.4.99.24" evidence="4"/>
<evidence type="ECO:0000256" key="1">
    <source>
        <dbReference type="ARBA" id="ARBA00022676"/>
    </source>
</evidence>
<dbReference type="KEGG" id="rgu:A4W93_28270"/>
<protein>
    <recommendedName>
        <fullName evidence="4">lipopolysaccharide heptosyltransferase II</fullName>
        <ecNumber evidence="4">2.4.99.24</ecNumber>
    </recommendedName>
</protein>
<reference evidence="6 7" key="1">
    <citation type="submission" date="2016-04" db="EMBL/GenBank/DDBJ databases">
        <title>Complete genome sequence of natural rubber-degrading, novel Gram-negative bacterium, Rhizobacter gummiphilus strain NS21.</title>
        <authorList>
            <person name="Tabata M."/>
            <person name="Kasai D."/>
            <person name="Fukuda M."/>
        </authorList>
    </citation>
    <scope>NUCLEOTIDE SEQUENCE [LARGE SCALE GENOMIC DNA]</scope>
    <source>
        <strain evidence="6 7">NS21</strain>
    </source>
</reference>
<dbReference type="GO" id="GO:0008713">
    <property type="term" value="F:ADP-heptose-lipopolysaccharide heptosyltransferase activity"/>
    <property type="evidence" value="ECO:0007669"/>
    <property type="project" value="UniProtKB-EC"/>
</dbReference>
<dbReference type="Gene3D" id="3.40.50.2000">
    <property type="entry name" value="Glycogen Phosphorylase B"/>
    <property type="match status" value="2"/>
</dbReference>
<evidence type="ECO:0000256" key="2">
    <source>
        <dbReference type="ARBA" id="ARBA00022679"/>
    </source>
</evidence>
<keyword evidence="7" id="KW-1185">Reference proteome</keyword>
<dbReference type="AlphaFoldDB" id="A0A1W6LGS8"/>